<dbReference type="GO" id="GO:0004222">
    <property type="term" value="F:metalloendopeptidase activity"/>
    <property type="evidence" value="ECO:0007669"/>
    <property type="project" value="TreeGrafter"/>
</dbReference>
<dbReference type="GO" id="GO:0005886">
    <property type="term" value="C:plasma membrane"/>
    <property type="evidence" value="ECO:0007669"/>
    <property type="project" value="TreeGrafter"/>
</dbReference>
<name>A0A1I8B360_MELHA</name>
<proteinExistence type="predicted"/>
<dbReference type="AlphaFoldDB" id="A0A1I8B360"/>
<dbReference type="InterPro" id="IPR051489">
    <property type="entry name" value="ADAM_Metalloproteinase"/>
</dbReference>
<organism evidence="1 2">
    <name type="scientific">Meloidogyne hapla</name>
    <name type="common">Root-knot nematode worm</name>
    <dbReference type="NCBI Taxonomy" id="6305"/>
    <lineage>
        <taxon>Eukaryota</taxon>
        <taxon>Metazoa</taxon>
        <taxon>Ecdysozoa</taxon>
        <taxon>Nematoda</taxon>
        <taxon>Chromadorea</taxon>
        <taxon>Rhabditida</taxon>
        <taxon>Tylenchina</taxon>
        <taxon>Tylenchomorpha</taxon>
        <taxon>Tylenchoidea</taxon>
        <taxon>Meloidogynidae</taxon>
        <taxon>Meloidogyninae</taxon>
        <taxon>Meloidogyne</taxon>
    </lineage>
</organism>
<dbReference type="Gene3D" id="3.40.390.10">
    <property type="entry name" value="Collagenase (Catalytic Domain)"/>
    <property type="match status" value="1"/>
</dbReference>
<dbReference type="Pfam" id="PF13688">
    <property type="entry name" value="Reprolysin_5"/>
    <property type="match status" value="1"/>
</dbReference>
<dbReference type="GO" id="GO:0007219">
    <property type="term" value="P:Notch signaling pathway"/>
    <property type="evidence" value="ECO:0007669"/>
    <property type="project" value="TreeGrafter"/>
</dbReference>
<evidence type="ECO:0000313" key="1">
    <source>
        <dbReference type="Proteomes" id="UP000095281"/>
    </source>
</evidence>
<reference evidence="2" key="1">
    <citation type="submission" date="2016-11" db="UniProtKB">
        <authorList>
            <consortium name="WormBaseParasite"/>
        </authorList>
    </citation>
    <scope>IDENTIFICATION</scope>
</reference>
<dbReference type="SUPFAM" id="SSF55486">
    <property type="entry name" value="Metalloproteases ('zincins'), catalytic domain"/>
    <property type="match status" value="1"/>
</dbReference>
<dbReference type="GO" id="GO:0006509">
    <property type="term" value="P:membrane protein ectodomain proteolysis"/>
    <property type="evidence" value="ECO:0007669"/>
    <property type="project" value="TreeGrafter"/>
</dbReference>
<dbReference type="Proteomes" id="UP000095281">
    <property type="component" value="Unplaced"/>
</dbReference>
<dbReference type="WBParaSite" id="MhA1_Contig130.frz3.gene23">
    <property type="protein sequence ID" value="MhA1_Contig130.frz3.gene23"/>
    <property type="gene ID" value="MhA1_Contig130.frz3.gene23"/>
</dbReference>
<dbReference type="InterPro" id="IPR024079">
    <property type="entry name" value="MetalloPept_cat_dom_sf"/>
</dbReference>
<sequence>MRKLQQSAILDDEYFPSKHNMSILDLQFENMHNDFKQRVYEARTCTIYLQADHKLYEHIYNKEGNGDHIRTREEIVALLYTHIKAVNQIYEGTNFNGIHGINFAIKRTTIYTPSTCKGERAASTGNPFCEENVDVSNYLNMNSQKDHSAFCLAYSLTYRDFIGGTLGLAWVASPSQSFIAYYYNIYLLIFLHVRPVESAKNTKGTTNTSVAELAVR</sequence>
<accession>A0A1I8B360</accession>
<evidence type="ECO:0000313" key="2">
    <source>
        <dbReference type="WBParaSite" id="MhA1_Contig130.frz3.gene23"/>
    </source>
</evidence>
<dbReference type="PANTHER" id="PTHR45702">
    <property type="entry name" value="ADAM10/ADAM17 METALLOPEPTIDASE FAMILY MEMBER"/>
    <property type="match status" value="1"/>
</dbReference>
<protein>
    <submittedName>
        <fullName evidence="2">Disintegrin and metalloproteinase domain-containing protein 10</fullName>
    </submittedName>
</protein>
<dbReference type="PANTHER" id="PTHR45702:SF2">
    <property type="entry name" value="KUZBANIAN, ISOFORM A"/>
    <property type="match status" value="1"/>
</dbReference>
<keyword evidence="1" id="KW-1185">Reference proteome</keyword>